<keyword evidence="2" id="KW-1185">Reference proteome</keyword>
<dbReference type="EMBL" id="AP018586">
    <property type="protein sequence ID" value="BBD92656.1"/>
    <property type="molecule type" value="Genomic_DNA"/>
</dbReference>
<evidence type="ECO:0000313" key="2">
    <source>
        <dbReference type="Proteomes" id="UP000274772"/>
    </source>
</evidence>
<protein>
    <submittedName>
        <fullName evidence="1">Uncharacterized protein</fullName>
    </submittedName>
</protein>
<evidence type="ECO:0000313" key="1">
    <source>
        <dbReference type="EMBL" id="BBD92656.1"/>
    </source>
</evidence>
<reference evidence="1 2" key="1">
    <citation type="submission" date="2018-05" db="EMBL/GenBank/DDBJ databases">
        <title>Complete genome sequencing of three human clinical isolates of Staphylococcus caprae reveals virulence factors similar to those of S. epidermidis and S. capitis.</title>
        <authorList>
            <person name="Watanabe S."/>
            <person name="Cui L."/>
        </authorList>
    </citation>
    <scope>NUCLEOTIDE SEQUENCE [LARGE SCALE GENOMIC DNA]</scope>
    <source>
        <strain evidence="1 2">JMUB590</strain>
    </source>
</reference>
<dbReference type="Proteomes" id="UP000274772">
    <property type="component" value="Chromosome"/>
</dbReference>
<organism evidence="1 2">
    <name type="scientific">Staphylococcus caprae</name>
    <dbReference type="NCBI Taxonomy" id="29380"/>
    <lineage>
        <taxon>Bacteria</taxon>
        <taxon>Bacillati</taxon>
        <taxon>Bacillota</taxon>
        <taxon>Bacilli</taxon>
        <taxon>Bacillales</taxon>
        <taxon>Staphylococcaceae</taxon>
        <taxon>Staphylococcus</taxon>
    </lineage>
</organism>
<sequence>MGLKQFCLMLKRTFLYTFLVKRVVFIYVKMYELKAYVKKIKIRKIFINKGCENRNG</sequence>
<name>A0ABM7FTG8_9STAP</name>
<gene>
    <name evidence="1" type="ORF">JMUB590_1598</name>
</gene>
<accession>A0ABM7FTG8</accession>
<proteinExistence type="predicted"/>